<accession>K6V7Z8</accession>
<evidence type="ECO:0000313" key="1">
    <source>
        <dbReference type="EMBL" id="GAB78353.1"/>
    </source>
</evidence>
<dbReference type="PANTHER" id="PTHR30528">
    <property type="entry name" value="CYTOPLASMIC PROTEIN"/>
    <property type="match status" value="1"/>
</dbReference>
<keyword evidence="2" id="KW-1185">Reference proteome</keyword>
<dbReference type="PANTHER" id="PTHR30528:SF0">
    <property type="entry name" value="CYTOPLASMIC PROTEIN"/>
    <property type="match status" value="1"/>
</dbReference>
<organism evidence="1 2">
    <name type="scientific">Austwickia chelonae NBRC 105200</name>
    <dbReference type="NCBI Taxonomy" id="1184607"/>
    <lineage>
        <taxon>Bacteria</taxon>
        <taxon>Bacillati</taxon>
        <taxon>Actinomycetota</taxon>
        <taxon>Actinomycetes</taxon>
        <taxon>Micrococcales</taxon>
        <taxon>Dermatophilaceae</taxon>
        <taxon>Austwickia</taxon>
    </lineage>
</organism>
<dbReference type="Pfam" id="PF06224">
    <property type="entry name" value="AlkZ-like"/>
    <property type="match status" value="1"/>
</dbReference>
<reference evidence="1 2" key="1">
    <citation type="submission" date="2012-08" db="EMBL/GenBank/DDBJ databases">
        <title>Whole genome shotgun sequence of Austwickia chelonae NBRC 105200.</title>
        <authorList>
            <person name="Yoshida I."/>
            <person name="Hosoyama A."/>
            <person name="Tsuchikane K."/>
            <person name="Katsumata H."/>
            <person name="Ando Y."/>
            <person name="Ohji S."/>
            <person name="Hamada M."/>
            <person name="Tamura T."/>
            <person name="Yamazoe A."/>
            <person name="Yamazaki S."/>
            <person name="Fujita N."/>
        </authorList>
    </citation>
    <scope>NUCLEOTIDE SEQUENCE [LARGE SCALE GENOMIC DNA]</scope>
    <source>
        <strain evidence="1 2">NBRC 105200</strain>
    </source>
</reference>
<evidence type="ECO:0000313" key="2">
    <source>
        <dbReference type="Proteomes" id="UP000008495"/>
    </source>
</evidence>
<dbReference type="AlphaFoldDB" id="K6V7Z8"/>
<comment type="caution">
    <text evidence="1">The sequence shown here is derived from an EMBL/GenBank/DDBJ whole genome shotgun (WGS) entry which is preliminary data.</text>
</comment>
<protein>
    <recommendedName>
        <fullName evidence="3">Cytoplasmic protein</fullName>
    </recommendedName>
</protein>
<dbReference type="InterPro" id="IPR009351">
    <property type="entry name" value="AlkZ-like"/>
</dbReference>
<dbReference type="eggNOG" id="COG3214">
    <property type="taxonomic scope" value="Bacteria"/>
</dbReference>
<dbReference type="Proteomes" id="UP000008495">
    <property type="component" value="Unassembled WGS sequence"/>
</dbReference>
<gene>
    <name evidence="1" type="ORF">AUCHE_08_06000</name>
</gene>
<dbReference type="EMBL" id="BAGZ01000008">
    <property type="protein sequence ID" value="GAB78353.1"/>
    <property type="molecule type" value="Genomic_DNA"/>
</dbReference>
<dbReference type="OrthoDB" id="9787207at2"/>
<name>K6V7Z8_9MICO</name>
<dbReference type="STRING" id="100225.SAMN05421595_0870"/>
<evidence type="ECO:0008006" key="3">
    <source>
        <dbReference type="Google" id="ProtNLM"/>
    </source>
</evidence>
<sequence>MTAAEGLRELSLVEARRMALDAQGFGARHRPRGAVRRQHVRAVAERVQIVQLDSVTALTRSHYLPFYSRLGPYDPAWVDELRDGDPLGRRHLVEYWAHEASLISPELWPLFGFRMRRAWTESWSGMRRVAREHPELVELVYREVARHPGMTSREVEAAVAHEEVKSAEKDWGWNWSLVKSALEHLFWAGRVTSSGRNRQFERQYSVVEAVLPEAVRRQGPMGDDPLPEDEAVRALVELAARAHGVGTESCLRDYARLSCAQARPAIRRLCDEGVLLPARVEGWRKPAFVHREARLPGRPVRARALLSPFDSLIWQRDRVRALFGFDYRLEFYIPAPQRVYGYYVMPFLWGDDLVARVDLRADRRAGILRVSSVYWEPGRYQEGGAAMGALAAELSSLALFLGLDRVQTGRTVVR</sequence>
<proteinExistence type="predicted"/>